<protein>
    <recommendedName>
        <fullName evidence="4">t-SNARE coiled-coil homology domain-containing protein</fullName>
    </recommendedName>
</protein>
<evidence type="ECO:0000313" key="2">
    <source>
        <dbReference type="EMBL" id="UYM14696.1"/>
    </source>
</evidence>
<accession>A0ABY6GRC8</accession>
<keyword evidence="3" id="KW-1185">Reference proteome</keyword>
<sequence length="93" mass="11157">MSLNAEQQNDTELDHIRDTLTGIVSFASKTRGEMHQRFDQQDKRFDQQDKRFDQQDKRFDQQDKRFDHQDREIASLKADNAEIKEMLKTLLSR</sequence>
<dbReference type="EMBL" id="CP103300">
    <property type="protein sequence ID" value="UYM14696.1"/>
    <property type="molecule type" value="Genomic_DNA"/>
</dbReference>
<evidence type="ECO:0000313" key="3">
    <source>
        <dbReference type="Proteomes" id="UP001163255"/>
    </source>
</evidence>
<evidence type="ECO:0000256" key="1">
    <source>
        <dbReference type="SAM" id="MobiDB-lite"/>
    </source>
</evidence>
<organism evidence="2 3">
    <name type="scientific">Endozoicomonas euniceicola</name>
    <dbReference type="NCBI Taxonomy" id="1234143"/>
    <lineage>
        <taxon>Bacteria</taxon>
        <taxon>Pseudomonadati</taxon>
        <taxon>Pseudomonadota</taxon>
        <taxon>Gammaproteobacteria</taxon>
        <taxon>Oceanospirillales</taxon>
        <taxon>Endozoicomonadaceae</taxon>
        <taxon>Endozoicomonas</taxon>
    </lineage>
</organism>
<evidence type="ECO:0008006" key="4">
    <source>
        <dbReference type="Google" id="ProtNLM"/>
    </source>
</evidence>
<dbReference type="Gene3D" id="3.90.20.10">
    <property type="match status" value="1"/>
</dbReference>
<name>A0ABY6GRC8_9GAMM</name>
<reference evidence="2" key="1">
    <citation type="submission" date="2022-10" db="EMBL/GenBank/DDBJ databases">
        <title>Completed Genome Sequence of two octocoral isolated bacterium, Endozoicomonas euniceicola EF212T and Endozoicomonas gorgoniicola PS125T.</title>
        <authorList>
            <person name="Chiou Y.-J."/>
            <person name="Chen Y.-H."/>
        </authorList>
    </citation>
    <scope>NUCLEOTIDE SEQUENCE</scope>
    <source>
        <strain evidence="2">EF212</strain>
    </source>
</reference>
<dbReference type="RefSeq" id="WP_262596323.1">
    <property type="nucleotide sequence ID" value="NZ_CP103300.1"/>
</dbReference>
<gene>
    <name evidence="2" type="ORF">NX720_17620</name>
</gene>
<proteinExistence type="predicted"/>
<feature type="region of interest" description="Disordered" evidence="1">
    <location>
        <begin position="30"/>
        <end position="66"/>
    </location>
</feature>
<dbReference type="Proteomes" id="UP001163255">
    <property type="component" value="Chromosome"/>
</dbReference>